<organism evidence="1 2">
    <name type="scientific">Brevibacillus laterosporus</name>
    <name type="common">Bacillus laterosporus</name>
    <dbReference type="NCBI Taxonomy" id="1465"/>
    <lineage>
        <taxon>Bacteria</taxon>
        <taxon>Bacillati</taxon>
        <taxon>Bacillota</taxon>
        <taxon>Bacilli</taxon>
        <taxon>Bacillales</taxon>
        <taxon>Paenibacillaceae</taxon>
        <taxon>Brevibacillus</taxon>
    </lineage>
</organism>
<evidence type="ECO:0000313" key="1">
    <source>
        <dbReference type="EMBL" id="MCZ0808377.1"/>
    </source>
</evidence>
<dbReference type="GeneID" id="61081515"/>
<accession>A0AAP3DIN8</accession>
<proteinExistence type="predicted"/>
<dbReference type="RefSeq" id="WP_018670898.1">
    <property type="nucleotide sequence ID" value="NZ_CP032410.1"/>
</dbReference>
<dbReference type="EMBL" id="JAPTNE010000020">
    <property type="protein sequence ID" value="MCZ0808377.1"/>
    <property type="molecule type" value="Genomic_DNA"/>
</dbReference>
<gene>
    <name evidence="1" type="ORF">O0554_15905</name>
</gene>
<dbReference type="Proteomes" id="UP001077662">
    <property type="component" value="Unassembled WGS sequence"/>
</dbReference>
<dbReference type="AlphaFoldDB" id="A0AAP3DIN8"/>
<evidence type="ECO:0000313" key="2">
    <source>
        <dbReference type="Proteomes" id="UP001077662"/>
    </source>
</evidence>
<reference evidence="1" key="1">
    <citation type="submission" date="2022-09" db="EMBL/GenBank/DDBJ databases">
        <title>Genome analysis and characterization of larvicidal activity of Brevibacillus strains.</title>
        <authorList>
            <person name="Patrusheva E.V."/>
            <person name="Izotova A.O."/>
            <person name="Toshchakov S.V."/>
            <person name="Sineoky S.P."/>
        </authorList>
    </citation>
    <scope>NUCLEOTIDE SEQUENCE</scope>
    <source>
        <strain evidence="1">VKPM_B-13247</strain>
    </source>
</reference>
<comment type="caution">
    <text evidence="1">The sequence shown here is derived from an EMBL/GenBank/DDBJ whole genome shotgun (WGS) entry which is preliminary data.</text>
</comment>
<name>A0AAP3DIN8_BRELA</name>
<sequence length="51" mass="5733">MWECPYCGFANGHVFLDSQLHGILCLNPDCGRFDSSDTSVEMLGDWDTSDF</sequence>
<protein>
    <submittedName>
        <fullName evidence="1">Uncharacterized protein</fullName>
    </submittedName>
</protein>